<dbReference type="Gene3D" id="3.30.300.90">
    <property type="entry name" value="BolA-like"/>
    <property type="match status" value="1"/>
</dbReference>
<accession>A0A2V3INN0</accession>
<dbReference type="EMBL" id="NBIV01000115">
    <property type="protein sequence ID" value="PXF43682.1"/>
    <property type="molecule type" value="Genomic_DNA"/>
</dbReference>
<dbReference type="Pfam" id="PF01722">
    <property type="entry name" value="BolA"/>
    <property type="match status" value="1"/>
</dbReference>
<gene>
    <name evidence="2" type="ORF">BWQ96_06587</name>
</gene>
<keyword evidence="3" id="KW-1185">Reference proteome</keyword>
<dbReference type="OrthoDB" id="1872at2759"/>
<dbReference type="Proteomes" id="UP000247409">
    <property type="component" value="Unassembled WGS sequence"/>
</dbReference>
<comment type="similarity">
    <text evidence="1">Belongs to the BolA/IbaG family.</text>
</comment>
<dbReference type="AlphaFoldDB" id="A0A2V3INN0"/>
<dbReference type="InterPro" id="IPR036065">
    <property type="entry name" value="BolA-like_sf"/>
</dbReference>
<evidence type="ECO:0000313" key="2">
    <source>
        <dbReference type="EMBL" id="PXF43682.1"/>
    </source>
</evidence>
<reference evidence="2 3" key="1">
    <citation type="journal article" date="2018" name="Mol. Biol. Evol.">
        <title>Analysis of the draft genome of the red seaweed Gracilariopsis chorda provides insights into genome size evolution in Rhodophyta.</title>
        <authorList>
            <person name="Lee J."/>
            <person name="Yang E.C."/>
            <person name="Graf L."/>
            <person name="Yang J.H."/>
            <person name="Qiu H."/>
            <person name="Zel Zion U."/>
            <person name="Chan C.X."/>
            <person name="Stephens T.G."/>
            <person name="Weber A.P.M."/>
            <person name="Boo G.H."/>
            <person name="Boo S.M."/>
            <person name="Kim K.M."/>
            <person name="Shin Y."/>
            <person name="Jung M."/>
            <person name="Lee S.J."/>
            <person name="Yim H.S."/>
            <person name="Lee J.H."/>
            <person name="Bhattacharya D."/>
            <person name="Yoon H.S."/>
        </authorList>
    </citation>
    <scope>NUCLEOTIDE SEQUENCE [LARGE SCALE GENOMIC DNA]</scope>
    <source>
        <strain evidence="2 3">SKKU-2015</strain>
        <tissue evidence="2">Whole body</tissue>
    </source>
</reference>
<dbReference type="STRING" id="448386.A0A2V3INN0"/>
<sequence length="99" mass="11072">MAAVARQGPIYTRIMHKLTAALRPVSINLKDESHLHAGHKESPGLPETHFNLEVVSEVFEGMPLVQRQRKIYSILSEELQDRVHALSMKTKAPSELSSS</sequence>
<dbReference type="PANTHER" id="PTHR46230">
    <property type="match status" value="1"/>
</dbReference>
<dbReference type="PANTHER" id="PTHR46230:SF7">
    <property type="entry name" value="BOLA-LIKE PROTEIN 1"/>
    <property type="match status" value="1"/>
</dbReference>
<dbReference type="PIRSF" id="PIRSF003113">
    <property type="entry name" value="BolA"/>
    <property type="match status" value="1"/>
</dbReference>
<evidence type="ECO:0000313" key="3">
    <source>
        <dbReference type="Proteomes" id="UP000247409"/>
    </source>
</evidence>
<dbReference type="InterPro" id="IPR002634">
    <property type="entry name" value="BolA"/>
</dbReference>
<evidence type="ECO:0000256" key="1">
    <source>
        <dbReference type="RuleBase" id="RU003860"/>
    </source>
</evidence>
<protein>
    <submittedName>
        <fullName evidence="2">Protein BOLA1, chloroplastic</fullName>
    </submittedName>
</protein>
<dbReference type="GO" id="GO:0016226">
    <property type="term" value="P:iron-sulfur cluster assembly"/>
    <property type="evidence" value="ECO:0007669"/>
    <property type="project" value="TreeGrafter"/>
</dbReference>
<name>A0A2V3INN0_9FLOR</name>
<dbReference type="SUPFAM" id="SSF82657">
    <property type="entry name" value="BolA-like"/>
    <property type="match status" value="1"/>
</dbReference>
<organism evidence="2 3">
    <name type="scientific">Gracilariopsis chorda</name>
    <dbReference type="NCBI Taxonomy" id="448386"/>
    <lineage>
        <taxon>Eukaryota</taxon>
        <taxon>Rhodophyta</taxon>
        <taxon>Florideophyceae</taxon>
        <taxon>Rhodymeniophycidae</taxon>
        <taxon>Gracilariales</taxon>
        <taxon>Gracilariaceae</taxon>
        <taxon>Gracilariopsis</taxon>
    </lineage>
</organism>
<proteinExistence type="inferred from homology"/>
<comment type="caution">
    <text evidence="2">The sequence shown here is derived from an EMBL/GenBank/DDBJ whole genome shotgun (WGS) entry which is preliminary data.</text>
</comment>